<feature type="transmembrane region" description="Helical" evidence="1">
    <location>
        <begin position="32"/>
        <end position="53"/>
    </location>
</feature>
<keyword evidence="1" id="KW-1133">Transmembrane helix</keyword>
<dbReference type="Proteomes" id="UP001320876">
    <property type="component" value="Unassembled WGS sequence"/>
</dbReference>
<gene>
    <name evidence="2" type="ORF">OKA05_04505</name>
</gene>
<name>A0ABT3GEC4_9BACT</name>
<keyword evidence="1" id="KW-0812">Transmembrane</keyword>
<dbReference type="RefSeq" id="WP_264485910.1">
    <property type="nucleotide sequence ID" value="NZ_JAPDDT010000001.1"/>
</dbReference>
<sequence length="85" mass="10106">MLEYFLSGAISMGFFVVVLFFLRFWRTTSDRLFLYFASAFSLLLLERIVRAAFDLRTEWIPAVYLFRLVAFGIILYAVFDKNRSR</sequence>
<organism evidence="2 3">
    <name type="scientific">Luteolibacter arcticus</name>
    <dbReference type="NCBI Taxonomy" id="1581411"/>
    <lineage>
        <taxon>Bacteria</taxon>
        <taxon>Pseudomonadati</taxon>
        <taxon>Verrucomicrobiota</taxon>
        <taxon>Verrucomicrobiia</taxon>
        <taxon>Verrucomicrobiales</taxon>
        <taxon>Verrucomicrobiaceae</taxon>
        <taxon>Luteolibacter</taxon>
    </lineage>
</organism>
<proteinExistence type="predicted"/>
<feature type="transmembrane region" description="Helical" evidence="1">
    <location>
        <begin position="6"/>
        <end position="25"/>
    </location>
</feature>
<accession>A0ABT3GEC4</accession>
<evidence type="ECO:0000313" key="2">
    <source>
        <dbReference type="EMBL" id="MCW1921801.1"/>
    </source>
</evidence>
<dbReference type="EMBL" id="JAPDDT010000001">
    <property type="protein sequence ID" value="MCW1921801.1"/>
    <property type="molecule type" value="Genomic_DNA"/>
</dbReference>
<evidence type="ECO:0000313" key="3">
    <source>
        <dbReference type="Proteomes" id="UP001320876"/>
    </source>
</evidence>
<keyword evidence="1" id="KW-0472">Membrane</keyword>
<protein>
    <submittedName>
        <fullName evidence="2">DUF5985 family protein</fullName>
    </submittedName>
</protein>
<reference evidence="2 3" key="1">
    <citation type="submission" date="2022-10" db="EMBL/GenBank/DDBJ databases">
        <title>Luteolibacter arcticus strain CCTCC AB 2014275, whole genome shotgun sequencing project.</title>
        <authorList>
            <person name="Zhao G."/>
            <person name="Shen L."/>
        </authorList>
    </citation>
    <scope>NUCLEOTIDE SEQUENCE [LARGE SCALE GENOMIC DNA]</scope>
    <source>
        <strain evidence="2 3">CCTCC AB 2014275</strain>
    </source>
</reference>
<evidence type="ECO:0000256" key="1">
    <source>
        <dbReference type="SAM" id="Phobius"/>
    </source>
</evidence>
<dbReference type="InterPro" id="IPR046027">
    <property type="entry name" value="DUF5985"/>
</dbReference>
<keyword evidence="3" id="KW-1185">Reference proteome</keyword>
<dbReference type="Pfam" id="PF19447">
    <property type="entry name" value="DUF5985"/>
    <property type="match status" value="1"/>
</dbReference>
<comment type="caution">
    <text evidence="2">The sequence shown here is derived from an EMBL/GenBank/DDBJ whole genome shotgun (WGS) entry which is preliminary data.</text>
</comment>
<feature type="transmembrane region" description="Helical" evidence="1">
    <location>
        <begin position="59"/>
        <end position="79"/>
    </location>
</feature>